<reference evidence="1" key="1">
    <citation type="submission" date="2014-09" db="EMBL/GenBank/DDBJ databases">
        <authorList>
            <person name="Magalhaes I.L.F."/>
            <person name="Oliveira U."/>
            <person name="Santos F.R."/>
            <person name="Vidigal T.H.D.A."/>
            <person name="Brescovit A.D."/>
            <person name="Santos A.J."/>
        </authorList>
    </citation>
    <scope>NUCLEOTIDE SEQUENCE</scope>
    <source>
        <tissue evidence="1">Shoot tissue taken approximately 20 cm above the soil surface</tissue>
    </source>
</reference>
<protein>
    <submittedName>
        <fullName evidence="1">Uncharacterized protein</fullName>
    </submittedName>
</protein>
<proteinExistence type="predicted"/>
<dbReference type="EMBL" id="GBRH01171609">
    <property type="protein sequence ID" value="JAE26287.1"/>
    <property type="molecule type" value="Transcribed_RNA"/>
</dbReference>
<dbReference type="AlphaFoldDB" id="A0A0A9GP79"/>
<sequence length="30" mass="3476">MLSSNQIPAPFATKLRPVPCRTQHFLHQWA</sequence>
<accession>A0A0A9GP79</accession>
<reference evidence="1" key="2">
    <citation type="journal article" date="2015" name="Data Brief">
        <title>Shoot transcriptome of the giant reed, Arundo donax.</title>
        <authorList>
            <person name="Barrero R.A."/>
            <person name="Guerrero F.D."/>
            <person name="Moolhuijzen P."/>
            <person name="Goolsby J.A."/>
            <person name="Tidwell J."/>
            <person name="Bellgard S.E."/>
            <person name="Bellgard M.I."/>
        </authorList>
    </citation>
    <scope>NUCLEOTIDE SEQUENCE</scope>
    <source>
        <tissue evidence="1">Shoot tissue taken approximately 20 cm above the soil surface</tissue>
    </source>
</reference>
<name>A0A0A9GP79_ARUDO</name>
<evidence type="ECO:0000313" key="1">
    <source>
        <dbReference type="EMBL" id="JAE26287.1"/>
    </source>
</evidence>
<organism evidence="1">
    <name type="scientific">Arundo donax</name>
    <name type="common">Giant reed</name>
    <name type="synonym">Donax arundinaceus</name>
    <dbReference type="NCBI Taxonomy" id="35708"/>
    <lineage>
        <taxon>Eukaryota</taxon>
        <taxon>Viridiplantae</taxon>
        <taxon>Streptophyta</taxon>
        <taxon>Embryophyta</taxon>
        <taxon>Tracheophyta</taxon>
        <taxon>Spermatophyta</taxon>
        <taxon>Magnoliopsida</taxon>
        <taxon>Liliopsida</taxon>
        <taxon>Poales</taxon>
        <taxon>Poaceae</taxon>
        <taxon>PACMAD clade</taxon>
        <taxon>Arundinoideae</taxon>
        <taxon>Arundineae</taxon>
        <taxon>Arundo</taxon>
    </lineage>
</organism>